<proteinExistence type="predicted"/>
<reference evidence="2" key="1">
    <citation type="submission" date="2014-09" db="EMBL/GenBank/DDBJ databases">
        <authorList>
            <person name="Magalhaes I.L.F."/>
            <person name="Oliveira U."/>
            <person name="Santos F.R."/>
            <person name="Vidigal T.H.D.A."/>
            <person name="Brescovit A.D."/>
            <person name="Santos A.J."/>
        </authorList>
    </citation>
    <scope>NUCLEOTIDE SEQUENCE</scope>
    <source>
        <tissue evidence="2">Shoot tissue taken approximately 20 cm above the soil surface</tissue>
    </source>
</reference>
<protein>
    <submittedName>
        <fullName evidence="2">Uncharacterized protein</fullName>
    </submittedName>
</protein>
<sequence>MRRRRARASTQRTTTASVASRTTR</sequence>
<evidence type="ECO:0000313" key="2">
    <source>
        <dbReference type="EMBL" id="JAD70699.1"/>
    </source>
</evidence>
<organism evidence="2">
    <name type="scientific">Arundo donax</name>
    <name type="common">Giant reed</name>
    <name type="synonym">Donax arundinaceus</name>
    <dbReference type="NCBI Taxonomy" id="35708"/>
    <lineage>
        <taxon>Eukaryota</taxon>
        <taxon>Viridiplantae</taxon>
        <taxon>Streptophyta</taxon>
        <taxon>Embryophyta</taxon>
        <taxon>Tracheophyta</taxon>
        <taxon>Spermatophyta</taxon>
        <taxon>Magnoliopsida</taxon>
        <taxon>Liliopsida</taxon>
        <taxon>Poales</taxon>
        <taxon>Poaceae</taxon>
        <taxon>PACMAD clade</taxon>
        <taxon>Arundinoideae</taxon>
        <taxon>Arundineae</taxon>
        <taxon>Arundo</taxon>
    </lineage>
</organism>
<name>A0A0A9C357_ARUDO</name>
<evidence type="ECO:0000256" key="1">
    <source>
        <dbReference type="SAM" id="MobiDB-lite"/>
    </source>
</evidence>
<dbReference type="AlphaFoldDB" id="A0A0A9C357"/>
<feature type="compositionally biased region" description="Low complexity" evidence="1">
    <location>
        <begin position="8"/>
        <end position="24"/>
    </location>
</feature>
<reference evidence="2" key="2">
    <citation type="journal article" date="2015" name="Data Brief">
        <title>Shoot transcriptome of the giant reed, Arundo donax.</title>
        <authorList>
            <person name="Barrero R.A."/>
            <person name="Guerrero F.D."/>
            <person name="Moolhuijzen P."/>
            <person name="Goolsby J.A."/>
            <person name="Tidwell J."/>
            <person name="Bellgard S.E."/>
            <person name="Bellgard M.I."/>
        </authorList>
    </citation>
    <scope>NUCLEOTIDE SEQUENCE</scope>
    <source>
        <tissue evidence="2">Shoot tissue taken approximately 20 cm above the soil surface</tissue>
    </source>
</reference>
<feature type="region of interest" description="Disordered" evidence="1">
    <location>
        <begin position="1"/>
        <end position="24"/>
    </location>
</feature>
<dbReference type="EMBL" id="GBRH01227196">
    <property type="protein sequence ID" value="JAD70699.1"/>
    <property type="molecule type" value="Transcribed_RNA"/>
</dbReference>
<accession>A0A0A9C357</accession>